<evidence type="ECO:0000256" key="1">
    <source>
        <dbReference type="SAM" id="SignalP"/>
    </source>
</evidence>
<dbReference type="InterPro" id="IPR014756">
    <property type="entry name" value="Ig_E-set"/>
</dbReference>
<organism evidence="3 4">
    <name type="scientific">Diatraea saccharalis</name>
    <name type="common">sugarcane borer</name>
    <dbReference type="NCBI Taxonomy" id="40085"/>
    <lineage>
        <taxon>Eukaryota</taxon>
        <taxon>Metazoa</taxon>
        <taxon>Ecdysozoa</taxon>
        <taxon>Arthropoda</taxon>
        <taxon>Hexapoda</taxon>
        <taxon>Insecta</taxon>
        <taxon>Pterygota</taxon>
        <taxon>Neoptera</taxon>
        <taxon>Endopterygota</taxon>
        <taxon>Lepidoptera</taxon>
        <taxon>Glossata</taxon>
        <taxon>Ditrysia</taxon>
        <taxon>Pyraloidea</taxon>
        <taxon>Crambidae</taxon>
        <taxon>Crambinae</taxon>
        <taxon>Diatraea</taxon>
    </lineage>
</organism>
<reference evidence="3" key="2">
    <citation type="submission" date="2022-10" db="EMBL/GenBank/DDBJ databases">
        <authorList>
            <consortium name="ENA_rothamsted_submissions"/>
            <consortium name="culmorum"/>
            <person name="King R."/>
        </authorList>
    </citation>
    <scope>NUCLEOTIDE SEQUENCE</scope>
</reference>
<evidence type="ECO:0000313" key="4">
    <source>
        <dbReference type="Proteomes" id="UP001153714"/>
    </source>
</evidence>
<dbReference type="Proteomes" id="UP001153714">
    <property type="component" value="Chromosome 2"/>
</dbReference>
<evidence type="ECO:0000259" key="2">
    <source>
        <dbReference type="Pfam" id="PF02221"/>
    </source>
</evidence>
<keyword evidence="1" id="KW-0732">Signal</keyword>
<dbReference type="AlphaFoldDB" id="A0A9P0C989"/>
<accession>A0A9P0C989</accession>
<dbReference type="Pfam" id="PF02221">
    <property type="entry name" value="E1_DerP2_DerF2"/>
    <property type="match status" value="1"/>
</dbReference>
<feature type="domain" description="MD-2-related lipid-recognition" evidence="2">
    <location>
        <begin position="26"/>
        <end position="129"/>
    </location>
</feature>
<keyword evidence="4" id="KW-1185">Reference proteome</keyword>
<dbReference type="SUPFAM" id="SSF81296">
    <property type="entry name" value="E set domains"/>
    <property type="match status" value="1"/>
</dbReference>
<dbReference type="EMBL" id="OU893333">
    <property type="protein sequence ID" value="CAH0756434.1"/>
    <property type="molecule type" value="Genomic_DNA"/>
</dbReference>
<feature type="chain" id="PRO_5040280704" description="MD-2-related lipid-recognition domain-containing protein" evidence="1">
    <location>
        <begin position="26"/>
        <end position="138"/>
    </location>
</feature>
<protein>
    <recommendedName>
        <fullName evidence="2">MD-2-related lipid-recognition domain-containing protein</fullName>
    </recommendedName>
</protein>
<reference evidence="3" key="1">
    <citation type="submission" date="2021-12" db="EMBL/GenBank/DDBJ databases">
        <authorList>
            <person name="King R."/>
        </authorList>
    </citation>
    <scope>NUCLEOTIDE SEQUENCE</scope>
</reference>
<evidence type="ECO:0000313" key="3">
    <source>
        <dbReference type="EMBL" id="CAH0756434.1"/>
    </source>
</evidence>
<name>A0A9P0C989_9NEOP</name>
<sequence>MLLSIFKMFTLRLLLLIFVVDQTSAVFFEDCGSTFHLTSVYIKGCRMHPPCFVTVGEQVLVGMQFIADSVSTKLDQNVVLNINHVNLRPEVTPEQCESILCPVVANAVSSLTSIMSVPNRMALVSMHPNMDGVGFFIL</sequence>
<gene>
    <name evidence="3" type="ORF">DIATSA_LOCUS7076</name>
</gene>
<feature type="signal peptide" evidence="1">
    <location>
        <begin position="1"/>
        <end position="25"/>
    </location>
</feature>
<dbReference type="InterPro" id="IPR003172">
    <property type="entry name" value="ML_dom"/>
</dbReference>
<proteinExistence type="predicted"/>
<dbReference type="Gene3D" id="2.60.40.770">
    <property type="match status" value="1"/>
</dbReference>
<dbReference type="OrthoDB" id="6489092at2759"/>